<reference evidence="2 3" key="1">
    <citation type="submission" date="2024-02" db="EMBL/GenBank/DDBJ databases">
        <title>High-quality chromosome-scale genome assembly of Pensacola bahiagrass (Paspalum notatum Flugge var. saurae).</title>
        <authorList>
            <person name="Vega J.M."/>
            <person name="Podio M."/>
            <person name="Orjuela J."/>
            <person name="Siena L.A."/>
            <person name="Pessino S.C."/>
            <person name="Combes M.C."/>
            <person name="Mariac C."/>
            <person name="Albertini E."/>
            <person name="Pupilli F."/>
            <person name="Ortiz J.P.A."/>
            <person name="Leblanc O."/>
        </authorList>
    </citation>
    <scope>NUCLEOTIDE SEQUENCE [LARGE SCALE GENOMIC DNA]</scope>
    <source>
        <strain evidence="2">R1</strain>
        <tissue evidence="2">Leaf</tissue>
    </source>
</reference>
<evidence type="ECO:0000313" key="2">
    <source>
        <dbReference type="EMBL" id="WVZ97807.1"/>
    </source>
</evidence>
<dbReference type="EMBL" id="CP144754">
    <property type="protein sequence ID" value="WVZ97807.1"/>
    <property type="molecule type" value="Genomic_DNA"/>
</dbReference>
<protein>
    <submittedName>
        <fullName evidence="2">Uncharacterized protein</fullName>
    </submittedName>
</protein>
<organism evidence="2 3">
    <name type="scientific">Paspalum notatum var. saurae</name>
    <dbReference type="NCBI Taxonomy" id="547442"/>
    <lineage>
        <taxon>Eukaryota</taxon>
        <taxon>Viridiplantae</taxon>
        <taxon>Streptophyta</taxon>
        <taxon>Embryophyta</taxon>
        <taxon>Tracheophyta</taxon>
        <taxon>Spermatophyta</taxon>
        <taxon>Magnoliopsida</taxon>
        <taxon>Liliopsida</taxon>
        <taxon>Poales</taxon>
        <taxon>Poaceae</taxon>
        <taxon>PACMAD clade</taxon>
        <taxon>Panicoideae</taxon>
        <taxon>Andropogonodae</taxon>
        <taxon>Paspaleae</taxon>
        <taxon>Paspalinae</taxon>
        <taxon>Paspalum</taxon>
    </lineage>
</organism>
<feature type="region of interest" description="Disordered" evidence="1">
    <location>
        <begin position="58"/>
        <end position="169"/>
    </location>
</feature>
<feature type="compositionally biased region" description="Basic and acidic residues" evidence="1">
    <location>
        <begin position="156"/>
        <end position="165"/>
    </location>
</feature>
<name>A0AAQ3UWQ3_PASNO</name>
<evidence type="ECO:0000313" key="3">
    <source>
        <dbReference type="Proteomes" id="UP001341281"/>
    </source>
</evidence>
<evidence type="ECO:0000256" key="1">
    <source>
        <dbReference type="SAM" id="MobiDB-lite"/>
    </source>
</evidence>
<feature type="compositionally biased region" description="Basic residues" evidence="1">
    <location>
        <begin position="126"/>
        <end position="137"/>
    </location>
</feature>
<dbReference type="Proteomes" id="UP001341281">
    <property type="component" value="Chromosome 10"/>
</dbReference>
<gene>
    <name evidence="2" type="ORF">U9M48_043319</name>
</gene>
<accession>A0AAQ3UWQ3</accession>
<sequence>MSEQAGAGSAAPVAARLASPPSGPLLALACFLDLDHSRGEGVRMEMGWRRALCTSVQRDDGRDAKNTKTKKRRPQDAAVAQPPSPHAAAGGVGFFSAVKSGGRSGPSTPALRCRTRPQQPAEPAPWRRRHPHPRPRPRPPGSTGCRCCRRCRRRPHPDPPPDSRCSRPRSCPPSFRVLYLVSISSVSSVSQFRFPHDFGLQQLVLHKSELLGKSVVPWSAHNFFALPTVPAVPATSACELDVCGAFFVSNGDAYLKSQEFNREPLFAKFRLREPFHKPILSSELSIWLC</sequence>
<proteinExistence type="predicted"/>
<dbReference type="AlphaFoldDB" id="A0AAQ3UWQ3"/>
<keyword evidence="3" id="KW-1185">Reference proteome</keyword>